<name>A0A8H1LHV4_9ACTN</name>
<feature type="region of interest" description="Disordered" evidence="9">
    <location>
        <begin position="313"/>
        <end position="343"/>
    </location>
</feature>
<keyword evidence="6 8" id="KW-0408">Iron</keyword>
<dbReference type="GeneID" id="75180424"/>
<evidence type="ECO:0000313" key="11">
    <source>
        <dbReference type="Proteomes" id="UP000298111"/>
    </source>
</evidence>
<keyword evidence="7 8" id="KW-0503">Monooxygenase</keyword>
<organism evidence="10 11">
    <name type="scientific">Streptomyces albus</name>
    <dbReference type="NCBI Taxonomy" id="1888"/>
    <lineage>
        <taxon>Bacteria</taxon>
        <taxon>Bacillati</taxon>
        <taxon>Actinomycetota</taxon>
        <taxon>Actinomycetes</taxon>
        <taxon>Kitasatosporales</taxon>
        <taxon>Streptomycetaceae</taxon>
        <taxon>Streptomyces</taxon>
    </lineage>
</organism>
<evidence type="ECO:0000256" key="6">
    <source>
        <dbReference type="ARBA" id="ARBA00023004"/>
    </source>
</evidence>
<dbReference type="GO" id="GO:0004497">
    <property type="term" value="F:monooxygenase activity"/>
    <property type="evidence" value="ECO:0007669"/>
    <property type="project" value="UniProtKB-KW"/>
</dbReference>
<reference evidence="10 11" key="1">
    <citation type="submission" date="2018-10" db="EMBL/GenBank/DDBJ databases">
        <title>Isolation of pseudouridimycin from Streptomyces albus DSM 40763.</title>
        <authorList>
            <person name="Rosenqvist P."/>
            <person name="Metsae-Ketelae M."/>
            <person name="Virta P."/>
        </authorList>
    </citation>
    <scope>NUCLEOTIDE SEQUENCE [LARGE SCALE GENOMIC DNA]</scope>
    <source>
        <strain evidence="10 11">DSM 40763</strain>
    </source>
</reference>
<evidence type="ECO:0000256" key="3">
    <source>
        <dbReference type="ARBA" id="ARBA00022617"/>
    </source>
</evidence>
<dbReference type="AlphaFoldDB" id="A0A8H1LHV4"/>
<dbReference type="GO" id="GO:0016705">
    <property type="term" value="F:oxidoreductase activity, acting on paired donors, with incorporation or reduction of molecular oxygen"/>
    <property type="evidence" value="ECO:0007669"/>
    <property type="project" value="InterPro"/>
</dbReference>
<gene>
    <name evidence="10" type="ORF">D8771_09850</name>
</gene>
<comment type="cofactor">
    <cofactor evidence="1">
        <name>heme</name>
        <dbReference type="ChEBI" id="CHEBI:30413"/>
    </cofactor>
</comment>
<keyword evidence="5 8" id="KW-0560">Oxidoreductase</keyword>
<dbReference type="PRINTS" id="PR00359">
    <property type="entry name" value="BP450"/>
</dbReference>
<evidence type="ECO:0000313" key="10">
    <source>
        <dbReference type="EMBL" id="TGG85477.1"/>
    </source>
</evidence>
<dbReference type="PANTHER" id="PTHR46696">
    <property type="entry name" value="P450, PUTATIVE (EUROFUNG)-RELATED"/>
    <property type="match status" value="1"/>
</dbReference>
<dbReference type="EMBL" id="RCIY01000044">
    <property type="protein sequence ID" value="TGG85477.1"/>
    <property type="molecule type" value="Genomic_DNA"/>
</dbReference>
<comment type="caution">
    <text evidence="10">The sequence shown here is derived from an EMBL/GenBank/DDBJ whole genome shotgun (WGS) entry which is preliminary data.</text>
</comment>
<dbReference type="PANTHER" id="PTHR46696:SF5">
    <property type="entry name" value="CYTOCHROME P450 BJ-1"/>
    <property type="match status" value="1"/>
</dbReference>
<evidence type="ECO:0000256" key="5">
    <source>
        <dbReference type="ARBA" id="ARBA00023002"/>
    </source>
</evidence>
<evidence type="ECO:0000256" key="1">
    <source>
        <dbReference type="ARBA" id="ARBA00001971"/>
    </source>
</evidence>
<dbReference type="CDD" id="cd00302">
    <property type="entry name" value="cytochrome_P450"/>
    <property type="match status" value="1"/>
</dbReference>
<dbReference type="InterPro" id="IPR001128">
    <property type="entry name" value="Cyt_P450"/>
</dbReference>
<dbReference type="GO" id="GO:0005506">
    <property type="term" value="F:iron ion binding"/>
    <property type="evidence" value="ECO:0007669"/>
    <property type="project" value="InterPro"/>
</dbReference>
<dbReference type="InterPro" id="IPR017972">
    <property type="entry name" value="Cyt_P450_CS"/>
</dbReference>
<dbReference type="InterPro" id="IPR036396">
    <property type="entry name" value="Cyt_P450_sf"/>
</dbReference>
<dbReference type="Pfam" id="PF00067">
    <property type="entry name" value="p450"/>
    <property type="match status" value="1"/>
</dbReference>
<evidence type="ECO:0000256" key="7">
    <source>
        <dbReference type="ARBA" id="ARBA00023033"/>
    </source>
</evidence>
<comment type="similarity">
    <text evidence="2 8">Belongs to the cytochrome P450 family.</text>
</comment>
<dbReference type="Proteomes" id="UP000298111">
    <property type="component" value="Unassembled WGS sequence"/>
</dbReference>
<evidence type="ECO:0000256" key="2">
    <source>
        <dbReference type="ARBA" id="ARBA00010617"/>
    </source>
</evidence>
<dbReference type="GO" id="GO:0020037">
    <property type="term" value="F:heme binding"/>
    <property type="evidence" value="ECO:0007669"/>
    <property type="project" value="InterPro"/>
</dbReference>
<dbReference type="SUPFAM" id="SSF48264">
    <property type="entry name" value="Cytochrome P450"/>
    <property type="match status" value="1"/>
</dbReference>
<dbReference type="RefSeq" id="WP_135566876.1">
    <property type="nucleotide sequence ID" value="NZ_CP103060.1"/>
</dbReference>
<keyword evidence="4 8" id="KW-0479">Metal-binding</keyword>
<dbReference type="Gene3D" id="1.10.630.10">
    <property type="entry name" value="Cytochrome P450"/>
    <property type="match status" value="1"/>
</dbReference>
<protein>
    <submittedName>
        <fullName evidence="10">Cytochrome P450</fullName>
    </submittedName>
</protein>
<feature type="region of interest" description="Disordered" evidence="9">
    <location>
        <begin position="1"/>
        <end position="20"/>
    </location>
</feature>
<dbReference type="PROSITE" id="PS00086">
    <property type="entry name" value="CYTOCHROME_P450"/>
    <property type="match status" value="1"/>
</dbReference>
<sequence length="409" mass="44779">MDGVTSGGRKAVRRGTEGQRCPVARGEDGVWRLSGHDSARAALRAGGTVQAGLGIETVEKLPSSFRRPVLYRDGAEHREHRRQTARYFTPRRVSEHYRELMMRVADQQLAWLREAGRAQLSDLSFELAVQVAAAVIGLAGDRPGLAGRLERFFPDKFEEASFTSLPGLRFLLRRNAAWLRLYFADVRPAVRARRRQRRDDLLSHLLDEGCSDGEILGECVTFAAAGMITTREFVNVAAWHLFCDDALRAQYVAADESGRLAVLQEILRLEPVVAALHRRTTAPLTVPGADGAEVTVPAGELVEIRVPEANTDPGTFGPEACRLRPAPGADRYTDGPGLSFGDGPHKCPGAHVALQETDIFLTRLLAEPGVRMAAEPTVRFKENLGSYEVRGLIVALDGAGRSRREGDGK</sequence>
<evidence type="ECO:0000256" key="4">
    <source>
        <dbReference type="ARBA" id="ARBA00022723"/>
    </source>
</evidence>
<accession>A0A8H1LHV4</accession>
<evidence type="ECO:0000256" key="8">
    <source>
        <dbReference type="RuleBase" id="RU000461"/>
    </source>
</evidence>
<proteinExistence type="inferred from homology"/>
<keyword evidence="3 8" id="KW-0349">Heme</keyword>
<dbReference type="InterPro" id="IPR002397">
    <property type="entry name" value="Cyt_P450_B"/>
</dbReference>
<evidence type="ECO:0000256" key="9">
    <source>
        <dbReference type="SAM" id="MobiDB-lite"/>
    </source>
</evidence>